<evidence type="ECO:0000256" key="2">
    <source>
        <dbReference type="ARBA" id="ARBA00010742"/>
    </source>
</evidence>
<dbReference type="CDD" id="cd13560">
    <property type="entry name" value="PBP2_taurine"/>
    <property type="match status" value="1"/>
</dbReference>
<reference evidence="5 6" key="1">
    <citation type="submission" date="2018-07" db="EMBL/GenBank/DDBJ databases">
        <title>Genome sequencing of Moraxellaceae gen. HYN0046.</title>
        <authorList>
            <person name="Kim M."/>
            <person name="Yi H."/>
        </authorList>
    </citation>
    <scope>NUCLEOTIDE SEQUENCE [LARGE SCALE GENOMIC DNA]</scope>
    <source>
        <strain evidence="5 6">HYN0046</strain>
    </source>
</reference>
<evidence type="ECO:0000313" key="6">
    <source>
        <dbReference type="Proteomes" id="UP000253940"/>
    </source>
</evidence>
<dbReference type="SMART" id="SM00062">
    <property type="entry name" value="PBPb"/>
    <property type="match status" value="1"/>
</dbReference>
<dbReference type="GO" id="GO:0042597">
    <property type="term" value="C:periplasmic space"/>
    <property type="evidence" value="ECO:0007669"/>
    <property type="project" value="UniProtKB-SubCell"/>
</dbReference>
<evidence type="ECO:0000256" key="3">
    <source>
        <dbReference type="ARBA" id="ARBA00022729"/>
    </source>
</evidence>
<dbReference type="PANTHER" id="PTHR30024:SF47">
    <property type="entry name" value="TAURINE-BINDING PERIPLASMIC PROTEIN"/>
    <property type="match status" value="1"/>
</dbReference>
<dbReference type="GO" id="GO:0043190">
    <property type="term" value="C:ATP-binding cassette (ABC) transporter complex"/>
    <property type="evidence" value="ECO:0007669"/>
    <property type="project" value="InterPro"/>
</dbReference>
<dbReference type="InterPro" id="IPR010068">
    <property type="entry name" value="Peri-bd_TauA"/>
</dbReference>
<gene>
    <name evidence="5" type="primary">tauA</name>
    <name evidence="5" type="ORF">HYN46_05080</name>
</gene>
<dbReference type="Proteomes" id="UP000253940">
    <property type="component" value="Chromosome"/>
</dbReference>
<dbReference type="InterPro" id="IPR007210">
    <property type="entry name" value="ABC_Gly_betaine_transp_sub-bd"/>
</dbReference>
<organism evidence="5 6">
    <name type="scientific">Aquirhabdus parva</name>
    <dbReference type="NCBI Taxonomy" id="2283318"/>
    <lineage>
        <taxon>Bacteria</taxon>
        <taxon>Pseudomonadati</taxon>
        <taxon>Pseudomonadota</taxon>
        <taxon>Gammaproteobacteria</taxon>
        <taxon>Moraxellales</taxon>
        <taxon>Moraxellaceae</taxon>
        <taxon>Aquirhabdus</taxon>
    </lineage>
</organism>
<feature type="domain" description="Solute-binding protein family 3/N-terminal" evidence="4">
    <location>
        <begin position="18"/>
        <end position="234"/>
    </location>
</feature>
<dbReference type="KEGG" id="mbah:HYN46_05080"/>
<dbReference type="AlphaFoldDB" id="A0A345PB98"/>
<evidence type="ECO:0000313" key="5">
    <source>
        <dbReference type="EMBL" id="AXI04557.1"/>
    </source>
</evidence>
<evidence type="ECO:0000256" key="1">
    <source>
        <dbReference type="ARBA" id="ARBA00004418"/>
    </source>
</evidence>
<dbReference type="InterPro" id="IPR001638">
    <property type="entry name" value="Solute-binding_3/MltF_N"/>
</dbReference>
<dbReference type="OrthoDB" id="286202at2"/>
<dbReference type="Pfam" id="PF04069">
    <property type="entry name" value="OpuAC"/>
    <property type="match status" value="1"/>
</dbReference>
<name>A0A345PB98_9GAMM</name>
<dbReference type="EMBL" id="CP031222">
    <property type="protein sequence ID" value="AXI04557.1"/>
    <property type="molecule type" value="Genomic_DNA"/>
</dbReference>
<sequence length="324" mass="34594">MLSLVLASSGCSQSEKLHTVVAYQTGVDPSKVAQAEGLYDKEIGSSVEWKRFNSGAEVINALASGDVDIGNLGSSPLAAGASRQLAIEAFIVSAEIKGAEAFVVRTGSGINSPADLIGKKIATPFVSTSHYSLLGALQHWQIPTSKITLINLNPSEINAAWQRGDIDGAFVWSPALAEIKKTGHVLTSADEVGSWGHPTFEVWVVRKDFAKAHPEIVSKFAKVTLESFANYKQHKSEWTAQSAPVAAIAKLTGVKPEDIPTLLEGASYPDLQSQLSPRLLAKGTAQDIAKTANFLKSQGMVNEVLSDYSPYVSTQFIQSIIAQK</sequence>
<dbReference type="NCBIfam" id="TIGR01729">
    <property type="entry name" value="taurine_ABC_bnd"/>
    <property type="match status" value="1"/>
</dbReference>
<dbReference type="GO" id="GO:0042918">
    <property type="term" value="P:alkanesulfonate transmembrane transport"/>
    <property type="evidence" value="ECO:0007669"/>
    <property type="project" value="TreeGrafter"/>
</dbReference>
<dbReference type="GO" id="GO:0022857">
    <property type="term" value="F:transmembrane transporter activity"/>
    <property type="evidence" value="ECO:0007669"/>
    <property type="project" value="InterPro"/>
</dbReference>
<dbReference type="Gene3D" id="3.40.190.10">
    <property type="entry name" value="Periplasmic binding protein-like II"/>
    <property type="match status" value="2"/>
</dbReference>
<dbReference type="PANTHER" id="PTHR30024">
    <property type="entry name" value="ALIPHATIC SULFONATES-BINDING PROTEIN-RELATED"/>
    <property type="match status" value="1"/>
</dbReference>
<dbReference type="SUPFAM" id="SSF53850">
    <property type="entry name" value="Periplasmic binding protein-like II"/>
    <property type="match status" value="1"/>
</dbReference>
<protein>
    <submittedName>
        <fullName evidence="5">Taurine ABC transporter substrate-binding protein</fullName>
    </submittedName>
</protein>
<accession>A0A345PB98</accession>
<keyword evidence="6" id="KW-1185">Reference proteome</keyword>
<comment type="subcellular location">
    <subcellularLocation>
        <location evidence="1">Periplasm</location>
    </subcellularLocation>
</comment>
<evidence type="ECO:0000259" key="4">
    <source>
        <dbReference type="SMART" id="SM00062"/>
    </source>
</evidence>
<keyword evidence="3" id="KW-0732">Signal</keyword>
<comment type="similarity">
    <text evidence="2">Belongs to the bacterial solute-binding protein SsuA/TauA family.</text>
</comment>
<proteinExistence type="inferred from homology"/>